<dbReference type="AlphaFoldDB" id="A0A7J0H6H4"/>
<reference evidence="1 2" key="1">
    <citation type="submission" date="2019-07" db="EMBL/GenBank/DDBJ databases">
        <title>De Novo Assembly of kiwifruit Actinidia rufa.</title>
        <authorList>
            <person name="Sugita-Konishi S."/>
            <person name="Sato K."/>
            <person name="Mori E."/>
            <person name="Abe Y."/>
            <person name="Kisaki G."/>
            <person name="Hamano K."/>
            <person name="Suezawa K."/>
            <person name="Otani M."/>
            <person name="Fukuda T."/>
            <person name="Manabe T."/>
            <person name="Gomi K."/>
            <person name="Tabuchi M."/>
            <person name="Akimitsu K."/>
            <person name="Kataoka I."/>
        </authorList>
    </citation>
    <scope>NUCLEOTIDE SEQUENCE [LARGE SCALE GENOMIC DNA]</scope>
    <source>
        <strain evidence="2">cv. Fuchu</strain>
    </source>
</reference>
<comment type="caution">
    <text evidence="1">The sequence shown here is derived from an EMBL/GenBank/DDBJ whole genome shotgun (WGS) entry which is preliminary data.</text>
</comment>
<keyword evidence="2" id="KW-1185">Reference proteome</keyword>
<dbReference type="EMBL" id="BJWL01000027">
    <property type="protein sequence ID" value="GFZ18631.1"/>
    <property type="molecule type" value="Genomic_DNA"/>
</dbReference>
<sequence>MVITSCIGGCLDSQSPAEKRHVRMRQWEESDKQFLRVLSMNKEEREIKNWLKETKNLESRTRDDEKKAQCSFVDSVFKSLFACVGRIG</sequence>
<organism evidence="1 2">
    <name type="scientific">Actinidia rufa</name>
    <dbReference type="NCBI Taxonomy" id="165716"/>
    <lineage>
        <taxon>Eukaryota</taxon>
        <taxon>Viridiplantae</taxon>
        <taxon>Streptophyta</taxon>
        <taxon>Embryophyta</taxon>
        <taxon>Tracheophyta</taxon>
        <taxon>Spermatophyta</taxon>
        <taxon>Magnoliopsida</taxon>
        <taxon>eudicotyledons</taxon>
        <taxon>Gunneridae</taxon>
        <taxon>Pentapetalae</taxon>
        <taxon>asterids</taxon>
        <taxon>Ericales</taxon>
        <taxon>Actinidiaceae</taxon>
        <taxon>Actinidia</taxon>
    </lineage>
</organism>
<accession>A0A7J0H6H4</accession>
<dbReference type="OrthoDB" id="1928091at2759"/>
<name>A0A7J0H6H4_9ERIC</name>
<gene>
    <name evidence="1" type="ORF">Acr_27g0003700</name>
</gene>
<dbReference type="Proteomes" id="UP000585474">
    <property type="component" value="Unassembled WGS sequence"/>
</dbReference>
<protein>
    <submittedName>
        <fullName evidence="1">Uncharacterized protein</fullName>
    </submittedName>
</protein>
<evidence type="ECO:0000313" key="2">
    <source>
        <dbReference type="Proteomes" id="UP000585474"/>
    </source>
</evidence>
<proteinExistence type="predicted"/>
<evidence type="ECO:0000313" key="1">
    <source>
        <dbReference type="EMBL" id="GFZ18631.1"/>
    </source>
</evidence>